<feature type="compositionally biased region" description="Low complexity" evidence="1">
    <location>
        <begin position="619"/>
        <end position="643"/>
    </location>
</feature>
<dbReference type="InterPro" id="IPR001849">
    <property type="entry name" value="PH_domain"/>
</dbReference>
<dbReference type="InterPro" id="IPR011993">
    <property type="entry name" value="PH-like_dom_sf"/>
</dbReference>
<feature type="region of interest" description="Disordered" evidence="1">
    <location>
        <begin position="560"/>
        <end position="579"/>
    </location>
</feature>
<feature type="region of interest" description="Disordered" evidence="1">
    <location>
        <begin position="522"/>
        <end position="553"/>
    </location>
</feature>
<accession>A0AAV7YKN0</accession>
<dbReference type="EMBL" id="JANTQA010000057">
    <property type="protein sequence ID" value="KAJ3429060.1"/>
    <property type="molecule type" value="Genomic_DNA"/>
</dbReference>
<feature type="compositionally biased region" description="Polar residues" evidence="1">
    <location>
        <begin position="562"/>
        <end position="572"/>
    </location>
</feature>
<gene>
    <name evidence="3" type="ORF">M0812_24399</name>
</gene>
<dbReference type="AlphaFoldDB" id="A0AAV7YKN0"/>
<protein>
    <submittedName>
        <fullName evidence="3">Tandem ph domain containing protein</fullName>
    </submittedName>
</protein>
<dbReference type="Gene3D" id="2.30.29.30">
    <property type="entry name" value="Pleckstrin-homology domain (PH domain)/Phosphotyrosine-binding domain (PTB)"/>
    <property type="match status" value="1"/>
</dbReference>
<evidence type="ECO:0000313" key="3">
    <source>
        <dbReference type="EMBL" id="KAJ3429060.1"/>
    </source>
</evidence>
<dbReference type="Pfam" id="PF00169">
    <property type="entry name" value="PH"/>
    <property type="match status" value="1"/>
</dbReference>
<sequence>MSKTPTNPIIHEGNLIKLIDGQKPTKKRYFVLSQGTLNCYSNQKEYKQKKEPLETISLENFQCFPFTPKEKKKKKKYYFRLSNLISKKNYYFMTEKQSNGLVWPRKITLAIKNPLVGVLNQNSQLSKLTSDSTKGIQATLNRVSESQKGINSTQKINKHQNFLLKAPLITKIDENKVFYIGKVTFLDPNSSMLQNYYCILTSKNIKLQPMTGNSEVTIIEYSTLNSSRMLIGNKKECKLLFRRIRKAPAFILSDNLYQIIIIFSILNLVKSNLLESILENGSTSSKEKISQFFFPLIGSIFEKCLNIANNPKTIDLKTFTKTQVSSLKSAMEFLNQPDPLLILKENNLSSQSLFSLILIFQSICWKLTDPFFPKNFQKLLNLFDQELSDEENINNIFQILSTIDSFGEKIIGGIFLIYHLLFKEILDEEIKNNLIFYFINLIHFNIISSELNTDKILFELEKQIPLIKFLIQKAPIFFYNIWEDLKKHITSEKNIEIDQKKILLHQEKKEKSRKFVSISNLNNKDQTGYKNDKNVSSNRNMNENTKEDNLHNKIQIKKEIESSQNSTRNNLKAGSEGGGSIKSMDSLDFLINDNHSIGQNDSSTKMEGVASELSKSGENANRNNSKSQINNNNDDKQNTQNSKLVKNDENELHTLLNNRQLFEQSPLPLLPLMEINHKFIQKDHIASKTQSEIIEYLFDEECSGIWKAVETLELLSNSKDNSNDLNLFIQILELLCFEISWIGIDVCKIHEKSLELAESIIENDKNKKESFSLLDALLSLPLEMSPPTSSSSSFIEVNKKPLKKKSKNLQKTKFKIFGTLKKHKKIKK</sequence>
<organism evidence="3 4">
    <name type="scientific">Anaeramoeba flamelloides</name>
    <dbReference type="NCBI Taxonomy" id="1746091"/>
    <lineage>
        <taxon>Eukaryota</taxon>
        <taxon>Metamonada</taxon>
        <taxon>Anaeramoebidae</taxon>
        <taxon>Anaeramoeba</taxon>
    </lineage>
</organism>
<reference evidence="3" key="1">
    <citation type="submission" date="2022-08" db="EMBL/GenBank/DDBJ databases">
        <title>Novel sulphate-reducing endosymbionts in the free-living metamonad Anaeramoeba.</title>
        <authorList>
            <person name="Jerlstrom-Hultqvist J."/>
            <person name="Cepicka I."/>
            <person name="Gallot-Lavallee L."/>
            <person name="Salas-Leiva D."/>
            <person name="Curtis B.A."/>
            <person name="Zahonova K."/>
            <person name="Pipaliya S."/>
            <person name="Dacks J."/>
            <person name="Roger A.J."/>
        </authorList>
    </citation>
    <scope>NUCLEOTIDE SEQUENCE</scope>
    <source>
        <strain evidence="3">Busselton2</strain>
    </source>
</reference>
<dbReference type="SUPFAM" id="SSF50729">
    <property type="entry name" value="PH domain-like"/>
    <property type="match status" value="1"/>
</dbReference>
<evidence type="ECO:0000313" key="4">
    <source>
        <dbReference type="Proteomes" id="UP001146793"/>
    </source>
</evidence>
<feature type="region of interest" description="Disordered" evidence="1">
    <location>
        <begin position="593"/>
        <end position="646"/>
    </location>
</feature>
<feature type="compositionally biased region" description="Polar residues" evidence="1">
    <location>
        <begin position="522"/>
        <end position="543"/>
    </location>
</feature>
<evidence type="ECO:0000259" key="2">
    <source>
        <dbReference type="PROSITE" id="PS50003"/>
    </source>
</evidence>
<proteinExistence type="predicted"/>
<evidence type="ECO:0000256" key="1">
    <source>
        <dbReference type="SAM" id="MobiDB-lite"/>
    </source>
</evidence>
<dbReference type="PROSITE" id="PS50003">
    <property type="entry name" value="PH_DOMAIN"/>
    <property type="match status" value="1"/>
</dbReference>
<dbReference type="Proteomes" id="UP001146793">
    <property type="component" value="Unassembled WGS sequence"/>
</dbReference>
<feature type="compositionally biased region" description="Polar residues" evidence="1">
    <location>
        <begin position="593"/>
        <end position="605"/>
    </location>
</feature>
<name>A0AAV7YKN0_9EUKA</name>
<comment type="caution">
    <text evidence="3">The sequence shown here is derived from an EMBL/GenBank/DDBJ whole genome shotgun (WGS) entry which is preliminary data.</text>
</comment>
<feature type="domain" description="PH" evidence="2">
    <location>
        <begin position="8"/>
        <end position="112"/>
    </location>
</feature>
<dbReference type="SMART" id="SM00233">
    <property type="entry name" value="PH"/>
    <property type="match status" value="1"/>
</dbReference>
<feature type="compositionally biased region" description="Basic and acidic residues" evidence="1">
    <location>
        <begin position="544"/>
        <end position="553"/>
    </location>
</feature>